<gene>
    <name evidence="2" type="ORF">Taro_033041</name>
</gene>
<feature type="compositionally biased region" description="Polar residues" evidence="1">
    <location>
        <begin position="1"/>
        <end position="17"/>
    </location>
</feature>
<protein>
    <submittedName>
        <fullName evidence="2">Uncharacterized protein</fullName>
    </submittedName>
</protein>
<reference evidence="2" key="1">
    <citation type="submission" date="2017-07" db="EMBL/GenBank/DDBJ databases">
        <title>Taro Niue Genome Assembly and Annotation.</title>
        <authorList>
            <person name="Atibalentja N."/>
            <person name="Keating K."/>
            <person name="Fields C.J."/>
        </authorList>
    </citation>
    <scope>NUCLEOTIDE SEQUENCE</scope>
    <source>
        <strain evidence="2">Niue_2</strain>
        <tissue evidence="2">Leaf</tissue>
    </source>
</reference>
<accession>A0A843VZ00</accession>
<proteinExistence type="predicted"/>
<dbReference type="Proteomes" id="UP000652761">
    <property type="component" value="Unassembled WGS sequence"/>
</dbReference>
<keyword evidence="3" id="KW-1185">Reference proteome</keyword>
<evidence type="ECO:0000313" key="3">
    <source>
        <dbReference type="Proteomes" id="UP000652761"/>
    </source>
</evidence>
<sequence length="81" mass="8287">MAATSTSVLGAASSSMNTERDGAMSPEDASLASAWAHAFCSRGTFRSKPPGTNPSAVLLDLNPQLGPIGTNPNKVLLDTNL</sequence>
<evidence type="ECO:0000313" key="2">
    <source>
        <dbReference type="EMBL" id="MQM00307.1"/>
    </source>
</evidence>
<evidence type="ECO:0000256" key="1">
    <source>
        <dbReference type="SAM" id="MobiDB-lite"/>
    </source>
</evidence>
<dbReference type="AlphaFoldDB" id="A0A843VZ00"/>
<organism evidence="2 3">
    <name type="scientific">Colocasia esculenta</name>
    <name type="common">Wild taro</name>
    <name type="synonym">Arum esculentum</name>
    <dbReference type="NCBI Taxonomy" id="4460"/>
    <lineage>
        <taxon>Eukaryota</taxon>
        <taxon>Viridiplantae</taxon>
        <taxon>Streptophyta</taxon>
        <taxon>Embryophyta</taxon>
        <taxon>Tracheophyta</taxon>
        <taxon>Spermatophyta</taxon>
        <taxon>Magnoliopsida</taxon>
        <taxon>Liliopsida</taxon>
        <taxon>Araceae</taxon>
        <taxon>Aroideae</taxon>
        <taxon>Colocasieae</taxon>
        <taxon>Colocasia</taxon>
    </lineage>
</organism>
<dbReference type="EMBL" id="NMUH01002490">
    <property type="protein sequence ID" value="MQM00307.1"/>
    <property type="molecule type" value="Genomic_DNA"/>
</dbReference>
<feature type="region of interest" description="Disordered" evidence="1">
    <location>
        <begin position="1"/>
        <end position="28"/>
    </location>
</feature>
<comment type="caution">
    <text evidence="2">The sequence shown here is derived from an EMBL/GenBank/DDBJ whole genome shotgun (WGS) entry which is preliminary data.</text>
</comment>
<name>A0A843VZ00_COLES</name>